<keyword evidence="9" id="KW-1185">Reference proteome</keyword>
<dbReference type="Proteomes" id="UP000596035">
    <property type="component" value="Chromosome"/>
</dbReference>
<dbReference type="EMBL" id="CP021422">
    <property type="protein sequence ID" value="ASB41965.1"/>
    <property type="molecule type" value="Genomic_DNA"/>
</dbReference>
<name>A0A1Z2XU50_9FIRM</name>
<accession>A0A1Z2XU50</accession>
<dbReference type="AlphaFoldDB" id="A0A1Z2XU50"/>
<sequence length="475" mass="52775">MKKSRRLQAGLLGAALAALLTLGGCGQTEPVAADEPLLPKNDGRPAKLTVAIESPEDIALINTNGALERVMKEIIAKYQADFPDTEIELVYDARGEKIAAGGGNAPDIELFTGQDPYYKHKEQLPRNTDWLLDLTPYEEAWTDEGTVSNPASLIMRFMGGDNIYALPFSYDQIMLYYRWDWFHEYNLDYNEEEKASVNVWNRFLVAGEKLGDKGRLAIDKTVKPYLFDALLWSWVGQRRVADPAFGYYQPDGSTIFTLESAQNAAETYEQVLKLDMGAEDPIGAFIDGEAGMYLGTGMDMVRLSKEMPGKVNEDWYAVGLPKGIGGKTAPLLGWSAWGVNKDSPEPEKAVHFLWYMTNADNNTHMYMELKDYGVKPLYREIEAYEPSLLEGGWYGETDLLNTPSYRYASAPVVFEESTGVNNPVFSSLLSGLESGDVTAGEMLVGLDKEYARLLEEYTAGGGKLPWQTDNTEGNP</sequence>
<feature type="signal peptide" evidence="6">
    <location>
        <begin position="1"/>
        <end position="33"/>
    </location>
</feature>
<dbReference type="PROSITE" id="PS51257">
    <property type="entry name" value="PROKAR_LIPOPROTEIN"/>
    <property type="match status" value="1"/>
</dbReference>
<dbReference type="PANTHER" id="PTHR43649:SF33">
    <property type="entry name" value="POLYGALACTURONAN_RHAMNOGALACTURONAN-BINDING PROTEIN YTCQ"/>
    <property type="match status" value="1"/>
</dbReference>
<evidence type="ECO:0000256" key="6">
    <source>
        <dbReference type="SAM" id="SignalP"/>
    </source>
</evidence>
<evidence type="ECO:0000313" key="10">
    <source>
        <dbReference type="Proteomes" id="UP000596035"/>
    </source>
</evidence>
<dbReference type="KEGG" id="amur:ADH66_15670"/>
<feature type="chain" id="PRO_5044568694" evidence="6">
    <location>
        <begin position="34"/>
        <end position="475"/>
    </location>
</feature>
<protein>
    <submittedName>
        <fullName evidence="8">Carbohydrate ABC transporter substrate-binding protein</fullName>
    </submittedName>
</protein>
<dbReference type="SUPFAM" id="SSF53850">
    <property type="entry name" value="Periplasmic binding protein-like II"/>
    <property type="match status" value="1"/>
</dbReference>
<dbReference type="RefSeq" id="WP_066538900.1">
    <property type="nucleotide sequence ID" value="NZ_CP021422.1"/>
</dbReference>
<evidence type="ECO:0000256" key="5">
    <source>
        <dbReference type="ARBA" id="ARBA00023288"/>
    </source>
</evidence>
<keyword evidence="5" id="KW-0449">Lipoprotein</keyword>
<evidence type="ECO:0000313" key="7">
    <source>
        <dbReference type="EMBL" id="ASB41965.1"/>
    </source>
</evidence>
<keyword evidence="1" id="KW-1003">Cell membrane</keyword>
<organism evidence="8 10">
    <name type="scientific">Acutalibacter muris</name>
    <dbReference type="NCBI Taxonomy" id="1796620"/>
    <lineage>
        <taxon>Bacteria</taxon>
        <taxon>Bacillati</taxon>
        <taxon>Bacillota</taxon>
        <taxon>Clostridia</taxon>
        <taxon>Eubacteriales</taxon>
        <taxon>Acutalibacteraceae</taxon>
        <taxon>Acutalibacter</taxon>
    </lineage>
</organism>
<evidence type="ECO:0000313" key="8">
    <source>
        <dbReference type="EMBL" id="QQR31231.1"/>
    </source>
</evidence>
<dbReference type="InterPro" id="IPR050490">
    <property type="entry name" value="Bact_solute-bd_prot1"/>
</dbReference>
<dbReference type="EMBL" id="CP065321">
    <property type="protein sequence ID" value="QQR31231.1"/>
    <property type="molecule type" value="Genomic_DNA"/>
</dbReference>
<dbReference type="Pfam" id="PF01547">
    <property type="entry name" value="SBP_bac_1"/>
    <property type="match status" value="1"/>
</dbReference>
<evidence type="ECO:0000256" key="3">
    <source>
        <dbReference type="ARBA" id="ARBA00023136"/>
    </source>
</evidence>
<reference evidence="7" key="1">
    <citation type="journal article" date="2017" name="Genome Announc.">
        <title>High-Quality Whole-Genome Sequences of the Oligo-Mouse-Microbiota Bacterial Community.</title>
        <authorList>
            <person name="Garzetti D."/>
            <person name="Brugiroux S."/>
            <person name="Bunk B."/>
            <person name="Pukall R."/>
            <person name="McCoy K.D."/>
            <person name="Macpherson A.J."/>
            <person name="Stecher B."/>
        </authorList>
    </citation>
    <scope>NUCLEOTIDE SEQUENCE</scope>
    <source>
        <strain evidence="7">KB18</strain>
    </source>
</reference>
<dbReference type="InterPro" id="IPR006059">
    <property type="entry name" value="SBP"/>
</dbReference>
<dbReference type="Gene3D" id="3.40.190.10">
    <property type="entry name" value="Periplasmic binding protein-like II"/>
    <property type="match status" value="1"/>
</dbReference>
<evidence type="ECO:0000256" key="2">
    <source>
        <dbReference type="ARBA" id="ARBA00022729"/>
    </source>
</evidence>
<keyword evidence="2 6" id="KW-0732">Signal</keyword>
<evidence type="ECO:0000256" key="1">
    <source>
        <dbReference type="ARBA" id="ARBA00022475"/>
    </source>
</evidence>
<gene>
    <name evidence="7" type="ORF">ADH66_15670</name>
    <name evidence="8" type="ORF">I5Q82_06045</name>
</gene>
<keyword evidence="4" id="KW-0564">Palmitate</keyword>
<keyword evidence="3" id="KW-0472">Membrane</keyword>
<reference evidence="8 10" key="3">
    <citation type="submission" date="2020-11" db="EMBL/GenBank/DDBJ databases">
        <title>Closed and high quality bacterial genomes of the OMM12 community.</title>
        <authorList>
            <person name="Marbouty M."/>
            <person name="Lamy-Besnier Q."/>
            <person name="Debarbieux L."/>
            <person name="Koszul R."/>
        </authorList>
    </citation>
    <scope>NUCLEOTIDE SEQUENCE [LARGE SCALE GENOMIC DNA]</scope>
    <source>
        <strain evidence="8 10">KB18</strain>
    </source>
</reference>
<proteinExistence type="predicted"/>
<evidence type="ECO:0000256" key="4">
    <source>
        <dbReference type="ARBA" id="ARBA00023139"/>
    </source>
</evidence>
<dbReference type="Proteomes" id="UP000196710">
    <property type="component" value="Chromosome"/>
</dbReference>
<reference evidence="9" key="2">
    <citation type="submission" date="2017-05" db="EMBL/GenBank/DDBJ databases">
        <title>Improved OligoMM genomes.</title>
        <authorList>
            <person name="Garzetti D."/>
        </authorList>
    </citation>
    <scope>NUCLEOTIDE SEQUENCE [LARGE SCALE GENOMIC DNA]</scope>
    <source>
        <strain evidence="9">KB18</strain>
    </source>
</reference>
<dbReference type="PANTHER" id="PTHR43649">
    <property type="entry name" value="ARABINOSE-BINDING PROTEIN-RELATED"/>
    <property type="match status" value="1"/>
</dbReference>
<evidence type="ECO:0000313" key="9">
    <source>
        <dbReference type="Proteomes" id="UP000196710"/>
    </source>
</evidence>